<keyword evidence="9 23" id="KW-0812">Transmembrane</keyword>
<evidence type="ECO:0000256" key="16">
    <source>
        <dbReference type="ARBA" id="ARBA00022989"/>
    </source>
</evidence>
<dbReference type="InterPro" id="IPR050980">
    <property type="entry name" value="2C_sensor_his_kinase"/>
</dbReference>
<dbReference type="CDD" id="cd00075">
    <property type="entry name" value="HATPase"/>
    <property type="match status" value="1"/>
</dbReference>
<dbReference type="Pfam" id="PF00672">
    <property type="entry name" value="HAMP"/>
    <property type="match status" value="1"/>
</dbReference>
<keyword evidence="7" id="KW-0597">Phosphoprotein</keyword>
<dbReference type="Proteomes" id="UP000198243">
    <property type="component" value="Chromosome I"/>
</dbReference>
<evidence type="ECO:0000256" key="23">
    <source>
        <dbReference type="SAM" id="Phobius"/>
    </source>
</evidence>
<feature type="transmembrane region" description="Helical" evidence="23">
    <location>
        <begin position="176"/>
        <end position="196"/>
    </location>
</feature>
<comment type="cofactor">
    <cofactor evidence="2">
        <name>Mn(2+)</name>
        <dbReference type="ChEBI" id="CHEBI:29035"/>
    </cofactor>
</comment>
<keyword evidence="17" id="KW-0902">Two-component regulatory system</keyword>
<evidence type="ECO:0000256" key="22">
    <source>
        <dbReference type="ARBA" id="ARBA00041776"/>
    </source>
</evidence>
<dbReference type="RefSeq" id="WP_089020547.1">
    <property type="nucleotide sequence ID" value="NZ_LT607412.1"/>
</dbReference>
<evidence type="ECO:0000256" key="7">
    <source>
        <dbReference type="ARBA" id="ARBA00022553"/>
    </source>
</evidence>
<dbReference type="PRINTS" id="PR00344">
    <property type="entry name" value="BCTRLSENSOR"/>
</dbReference>
<dbReference type="SMART" id="SM00304">
    <property type="entry name" value="HAMP"/>
    <property type="match status" value="1"/>
</dbReference>
<dbReference type="InterPro" id="IPR004358">
    <property type="entry name" value="Sig_transdc_His_kin-like_C"/>
</dbReference>
<keyword evidence="14" id="KW-0460">Magnesium</keyword>
<organism evidence="26 27">
    <name type="scientific">Micromonospora coriariae</name>
    <dbReference type="NCBI Taxonomy" id="285665"/>
    <lineage>
        <taxon>Bacteria</taxon>
        <taxon>Bacillati</taxon>
        <taxon>Actinomycetota</taxon>
        <taxon>Actinomycetes</taxon>
        <taxon>Micromonosporales</taxon>
        <taxon>Micromonosporaceae</taxon>
        <taxon>Micromonospora</taxon>
    </lineage>
</organism>
<keyword evidence="10" id="KW-0547">Nucleotide-binding</keyword>
<dbReference type="InterPro" id="IPR003661">
    <property type="entry name" value="HisK_dim/P_dom"/>
</dbReference>
<evidence type="ECO:0000256" key="14">
    <source>
        <dbReference type="ARBA" id="ARBA00022842"/>
    </source>
</evidence>
<dbReference type="InterPro" id="IPR036097">
    <property type="entry name" value="HisK_dim/P_sf"/>
</dbReference>
<dbReference type="EC" id="2.7.13.3" evidence="5"/>
<evidence type="ECO:0000256" key="6">
    <source>
        <dbReference type="ARBA" id="ARBA00022475"/>
    </source>
</evidence>
<dbReference type="OrthoDB" id="9786919at2"/>
<keyword evidence="8" id="KW-0808">Transferase</keyword>
<evidence type="ECO:0000256" key="18">
    <source>
        <dbReference type="ARBA" id="ARBA00023016"/>
    </source>
</evidence>
<dbReference type="FunFam" id="1.10.287.130:FF:000010">
    <property type="entry name" value="Two-component sensor histidine kinase"/>
    <property type="match status" value="1"/>
</dbReference>
<comment type="cofactor">
    <cofactor evidence="3">
        <name>Mg(2+)</name>
        <dbReference type="ChEBI" id="CHEBI:18420"/>
    </cofactor>
</comment>
<dbReference type="InterPro" id="IPR005467">
    <property type="entry name" value="His_kinase_dom"/>
</dbReference>
<keyword evidence="27" id="KW-1185">Reference proteome</keyword>
<evidence type="ECO:0000256" key="19">
    <source>
        <dbReference type="ARBA" id="ARBA00023026"/>
    </source>
</evidence>
<dbReference type="EMBL" id="LT607412">
    <property type="protein sequence ID" value="SCF08126.1"/>
    <property type="molecule type" value="Genomic_DNA"/>
</dbReference>
<evidence type="ECO:0000256" key="10">
    <source>
        <dbReference type="ARBA" id="ARBA00022741"/>
    </source>
</evidence>
<evidence type="ECO:0000256" key="1">
    <source>
        <dbReference type="ARBA" id="ARBA00000085"/>
    </source>
</evidence>
<evidence type="ECO:0000256" key="2">
    <source>
        <dbReference type="ARBA" id="ARBA00001936"/>
    </source>
</evidence>
<evidence type="ECO:0000256" key="15">
    <source>
        <dbReference type="ARBA" id="ARBA00022912"/>
    </source>
</evidence>
<comment type="subcellular location">
    <subcellularLocation>
        <location evidence="4">Cell membrane</location>
        <topology evidence="4">Multi-pass membrane protein</topology>
    </subcellularLocation>
</comment>
<evidence type="ECO:0000256" key="8">
    <source>
        <dbReference type="ARBA" id="ARBA00022679"/>
    </source>
</evidence>
<accession>A0A1C4XIB1</accession>
<dbReference type="GO" id="GO:0005524">
    <property type="term" value="F:ATP binding"/>
    <property type="evidence" value="ECO:0007669"/>
    <property type="project" value="UniProtKB-KW"/>
</dbReference>
<dbReference type="PROSITE" id="PS50109">
    <property type="entry name" value="HIS_KIN"/>
    <property type="match status" value="1"/>
</dbReference>
<dbReference type="SMART" id="SM00388">
    <property type="entry name" value="HisKA"/>
    <property type="match status" value="1"/>
</dbReference>
<dbReference type="SUPFAM" id="SSF158472">
    <property type="entry name" value="HAMP domain-like"/>
    <property type="match status" value="1"/>
</dbReference>
<keyword evidence="20" id="KW-0464">Manganese</keyword>
<dbReference type="CDD" id="cd06225">
    <property type="entry name" value="HAMP"/>
    <property type="match status" value="1"/>
</dbReference>
<keyword evidence="16 23" id="KW-1133">Transmembrane helix</keyword>
<keyword evidence="18" id="KW-0346">Stress response</keyword>
<dbReference type="InterPro" id="IPR036890">
    <property type="entry name" value="HATPase_C_sf"/>
</dbReference>
<evidence type="ECO:0000256" key="12">
    <source>
        <dbReference type="ARBA" id="ARBA00022801"/>
    </source>
</evidence>
<dbReference type="AlphaFoldDB" id="A0A1C4XIB1"/>
<protein>
    <recommendedName>
        <fullName evidence="21">Signal transduction histidine-protein kinase/phosphatase MprB</fullName>
        <ecNumber evidence="5">2.7.13.3</ecNumber>
    </recommendedName>
    <alternativeName>
        <fullName evidence="22">Mycobacterial persistence regulator B</fullName>
    </alternativeName>
</protein>
<evidence type="ECO:0000313" key="26">
    <source>
        <dbReference type="EMBL" id="SCF08126.1"/>
    </source>
</evidence>
<reference evidence="27" key="1">
    <citation type="submission" date="2016-06" db="EMBL/GenBank/DDBJ databases">
        <authorList>
            <person name="Varghese N."/>
            <person name="Submissions Spin"/>
        </authorList>
    </citation>
    <scope>NUCLEOTIDE SEQUENCE [LARGE SCALE GENOMIC DNA]</scope>
    <source>
        <strain evidence="27">DSM 44875</strain>
    </source>
</reference>
<dbReference type="SUPFAM" id="SSF55874">
    <property type="entry name" value="ATPase domain of HSP90 chaperone/DNA topoisomerase II/histidine kinase"/>
    <property type="match status" value="1"/>
</dbReference>
<dbReference type="InterPro" id="IPR003660">
    <property type="entry name" value="HAMP_dom"/>
</dbReference>
<evidence type="ECO:0000256" key="3">
    <source>
        <dbReference type="ARBA" id="ARBA00001946"/>
    </source>
</evidence>
<dbReference type="GO" id="GO:0005886">
    <property type="term" value="C:plasma membrane"/>
    <property type="evidence" value="ECO:0007669"/>
    <property type="project" value="UniProtKB-SubCell"/>
</dbReference>
<evidence type="ECO:0000256" key="20">
    <source>
        <dbReference type="ARBA" id="ARBA00023211"/>
    </source>
</evidence>
<dbReference type="CDD" id="cd00082">
    <property type="entry name" value="HisKA"/>
    <property type="match status" value="1"/>
</dbReference>
<evidence type="ECO:0000313" key="27">
    <source>
        <dbReference type="Proteomes" id="UP000198243"/>
    </source>
</evidence>
<feature type="domain" description="HAMP" evidence="25">
    <location>
        <begin position="197"/>
        <end position="249"/>
    </location>
</feature>
<keyword evidence="15" id="KW-0904">Protein phosphatase</keyword>
<evidence type="ECO:0000259" key="24">
    <source>
        <dbReference type="PROSITE" id="PS50109"/>
    </source>
</evidence>
<evidence type="ECO:0000256" key="5">
    <source>
        <dbReference type="ARBA" id="ARBA00012438"/>
    </source>
</evidence>
<feature type="domain" description="Histidine kinase" evidence="24">
    <location>
        <begin position="264"/>
        <end position="478"/>
    </location>
</feature>
<dbReference type="Pfam" id="PF00512">
    <property type="entry name" value="HisKA"/>
    <property type="match status" value="1"/>
</dbReference>
<dbReference type="Pfam" id="PF02518">
    <property type="entry name" value="HATPase_c"/>
    <property type="match status" value="1"/>
</dbReference>
<gene>
    <name evidence="26" type="ORF">GA0070607_5287</name>
</gene>
<dbReference type="Gene3D" id="3.30.565.10">
    <property type="entry name" value="Histidine kinase-like ATPase, C-terminal domain"/>
    <property type="match status" value="1"/>
</dbReference>
<dbReference type="GO" id="GO:0000155">
    <property type="term" value="F:phosphorelay sensor kinase activity"/>
    <property type="evidence" value="ECO:0007669"/>
    <property type="project" value="InterPro"/>
</dbReference>
<keyword evidence="12" id="KW-0378">Hydrolase</keyword>
<proteinExistence type="predicted"/>
<dbReference type="PROSITE" id="PS50885">
    <property type="entry name" value="HAMP"/>
    <property type="match status" value="1"/>
</dbReference>
<keyword evidence="6" id="KW-1003">Cell membrane</keyword>
<dbReference type="SUPFAM" id="SSF47384">
    <property type="entry name" value="Homodimeric domain of signal transducing histidine kinase"/>
    <property type="match status" value="1"/>
</dbReference>
<dbReference type="GO" id="GO:0004721">
    <property type="term" value="F:phosphoprotein phosphatase activity"/>
    <property type="evidence" value="ECO:0007669"/>
    <property type="project" value="UniProtKB-KW"/>
</dbReference>
<dbReference type="SMART" id="SM00387">
    <property type="entry name" value="HATPase_c"/>
    <property type="match status" value="1"/>
</dbReference>
<dbReference type="Gene3D" id="6.10.340.10">
    <property type="match status" value="1"/>
</dbReference>
<sequence length="488" mass="52492">MTPWRWTGGRTSGLRVRLLLAFALLGLTTTAVVASGSYIQARTVILQQAQDAAVASLTDQLSQAYPIRRLPPSQGELDTMAQRLSDREGYAVILYRDMRAQGAQGPEPLTPELRQAVGDGVIAWQRVSRGGEPLLLIGTQLKIDRADGLSVPSGVEVYSVRSLASEQQSIDRLATLAWLTGGLSLVLAVLLALLAARGVLRPVRELGRAARRLGEGDLTTRLAVRGVDELADVARTFNDTAGTLERQVGELRRMEADARRFVADVSHELRTPLAAMTAVTDVLDEEADRLPGDAGRAARLVSQETQNLTQLVNDLIEVSRFDSGTARLALDDVDVAAAVTATLRVRRWSDRVRAELPSGVLARLDPRRLDVIVANLVGNAFRHGAEPVSVRLRAEPDWITIEVRDQGPGLDPEVLPHVFGRFYKADTARTRSEGSGLGLAIAWENARLHQHAGQAGSLVAGNGPTGGAVFTLRLPRVATDAADAGGVR</sequence>
<name>A0A1C4XIB1_9ACTN</name>
<evidence type="ECO:0000256" key="21">
    <source>
        <dbReference type="ARBA" id="ARBA00040454"/>
    </source>
</evidence>
<evidence type="ECO:0000256" key="13">
    <source>
        <dbReference type="ARBA" id="ARBA00022840"/>
    </source>
</evidence>
<evidence type="ECO:0000256" key="9">
    <source>
        <dbReference type="ARBA" id="ARBA00022692"/>
    </source>
</evidence>
<keyword evidence="19" id="KW-0843">Virulence</keyword>
<evidence type="ECO:0000256" key="4">
    <source>
        <dbReference type="ARBA" id="ARBA00004651"/>
    </source>
</evidence>
<evidence type="ECO:0000256" key="17">
    <source>
        <dbReference type="ARBA" id="ARBA00023012"/>
    </source>
</evidence>
<comment type="catalytic activity">
    <reaction evidence="1">
        <text>ATP + protein L-histidine = ADP + protein N-phospho-L-histidine.</text>
        <dbReference type="EC" id="2.7.13.3"/>
    </reaction>
</comment>
<keyword evidence="13" id="KW-0067">ATP-binding</keyword>
<keyword evidence="23" id="KW-0472">Membrane</keyword>
<evidence type="ECO:0000256" key="11">
    <source>
        <dbReference type="ARBA" id="ARBA00022777"/>
    </source>
</evidence>
<dbReference type="Gene3D" id="1.10.287.130">
    <property type="match status" value="1"/>
</dbReference>
<evidence type="ECO:0000259" key="25">
    <source>
        <dbReference type="PROSITE" id="PS50885"/>
    </source>
</evidence>
<dbReference type="InterPro" id="IPR003594">
    <property type="entry name" value="HATPase_dom"/>
</dbReference>
<dbReference type="PANTHER" id="PTHR44936">
    <property type="entry name" value="SENSOR PROTEIN CREC"/>
    <property type="match status" value="1"/>
</dbReference>
<dbReference type="PANTHER" id="PTHR44936:SF9">
    <property type="entry name" value="SENSOR PROTEIN CREC"/>
    <property type="match status" value="1"/>
</dbReference>
<keyword evidence="11 26" id="KW-0418">Kinase</keyword>